<sequence length="190" mass="20642">HQEPDPTCKTCFGERAPSDAAPVAWGKELNAIGNVLGAVVSGHKAHIGLSGDCYTPQIRATHAKAACKALKSLREYVAAHPEDAPGGPWETFISVSYKLAAELDRDVFQSRVFACVSKHPYVWPGGLYKRWKEALGHLKVEDTPGGPLNTERLARLMASDPDAPVVNLMIDTMEAWILRALDRLRGEGDG</sequence>
<comment type="caution">
    <text evidence="1">The sequence shown here is derived from an EMBL/GenBank/DDBJ whole genome shotgun (WGS) entry which is preliminary data.</text>
</comment>
<feature type="non-terminal residue" evidence="1">
    <location>
        <position position="1"/>
    </location>
</feature>
<proteinExistence type="predicted"/>
<name>A0A0F9JK74_9ZZZZ</name>
<evidence type="ECO:0000313" key="1">
    <source>
        <dbReference type="EMBL" id="KKM06146.1"/>
    </source>
</evidence>
<protein>
    <submittedName>
        <fullName evidence="1">Uncharacterized protein</fullName>
    </submittedName>
</protein>
<reference evidence="1" key="1">
    <citation type="journal article" date="2015" name="Nature">
        <title>Complex archaea that bridge the gap between prokaryotes and eukaryotes.</title>
        <authorList>
            <person name="Spang A."/>
            <person name="Saw J.H."/>
            <person name="Jorgensen S.L."/>
            <person name="Zaremba-Niedzwiedzka K."/>
            <person name="Martijn J."/>
            <person name="Lind A.E."/>
            <person name="van Eijk R."/>
            <person name="Schleper C."/>
            <person name="Guy L."/>
            <person name="Ettema T.J."/>
        </authorList>
    </citation>
    <scope>NUCLEOTIDE SEQUENCE</scope>
</reference>
<gene>
    <name evidence="1" type="ORF">LCGC14_1746820</name>
</gene>
<organism evidence="1">
    <name type="scientific">marine sediment metagenome</name>
    <dbReference type="NCBI Taxonomy" id="412755"/>
    <lineage>
        <taxon>unclassified sequences</taxon>
        <taxon>metagenomes</taxon>
        <taxon>ecological metagenomes</taxon>
    </lineage>
</organism>
<dbReference type="EMBL" id="LAZR01016065">
    <property type="protein sequence ID" value="KKM06146.1"/>
    <property type="molecule type" value="Genomic_DNA"/>
</dbReference>
<dbReference type="AlphaFoldDB" id="A0A0F9JK74"/>
<accession>A0A0F9JK74</accession>